<sequence length="130" mass="13991">MGAGFVHDELGRWVAKLDRALSEAPDEVTKVVARGALNVKKDAQARAKRIGQHVRRYPSSIGYDLRQGLRGPVAEIGPEVGRGQGSLGSILENGSPTSPPHPHMLPAGQAEAPRFERALEDLAVRLLEGR</sequence>
<gene>
    <name evidence="2" type="ORF">DVH21_05340</name>
</gene>
<organism evidence="2 3">
    <name type="scientific">Micromonospora aurantiaca</name>
    <name type="common">nom. illeg.</name>
    <dbReference type="NCBI Taxonomy" id="47850"/>
    <lineage>
        <taxon>Bacteria</taxon>
        <taxon>Bacillati</taxon>
        <taxon>Actinomycetota</taxon>
        <taxon>Actinomycetes</taxon>
        <taxon>Micromonosporales</taxon>
        <taxon>Micromonosporaceae</taxon>
        <taxon>Micromonospora</taxon>
    </lineage>
</organism>
<evidence type="ECO:0000313" key="3">
    <source>
        <dbReference type="Proteomes" id="UP000253958"/>
    </source>
</evidence>
<name>A0A6N3JWZ6_9ACTN</name>
<proteinExistence type="predicted"/>
<protein>
    <recommendedName>
        <fullName evidence="4">HK97 gp10 family phage protein</fullName>
    </recommendedName>
</protein>
<reference evidence="2 3" key="1">
    <citation type="submission" date="2018-07" db="EMBL/GenBank/DDBJ databases">
        <authorList>
            <person name="Ye Y."/>
        </authorList>
    </citation>
    <scope>NUCLEOTIDE SEQUENCE [LARGE SCALE GENOMIC DNA]</scope>
    <source>
        <strain evidence="3">H14(2018)</strain>
    </source>
</reference>
<dbReference type="EMBL" id="CP031263">
    <property type="protein sequence ID" value="AXH89406.1"/>
    <property type="molecule type" value="Genomic_DNA"/>
</dbReference>
<dbReference type="Proteomes" id="UP000253958">
    <property type="component" value="Chromosome"/>
</dbReference>
<dbReference type="RefSeq" id="WP_114918960.1">
    <property type="nucleotide sequence ID" value="NZ_CP031263.1"/>
</dbReference>
<evidence type="ECO:0008006" key="4">
    <source>
        <dbReference type="Google" id="ProtNLM"/>
    </source>
</evidence>
<reference evidence="2 3" key="2">
    <citation type="submission" date="2018-08" db="EMBL/GenBank/DDBJ databases">
        <title>Streptomyces kandeliansis sp. nov., an endophytic bacterium isolated from mangrove plant.</title>
        <authorList>
            <person name="Wang R."/>
        </authorList>
    </citation>
    <scope>NUCLEOTIDE SEQUENCE [LARGE SCALE GENOMIC DNA]</scope>
    <source>
        <strain evidence="3">H14(2018)</strain>
    </source>
</reference>
<dbReference type="AlphaFoldDB" id="A0A6N3JWZ6"/>
<evidence type="ECO:0000256" key="1">
    <source>
        <dbReference type="SAM" id="MobiDB-lite"/>
    </source>
</evidence>
<feature type="region of interest" description="Disordered" evidence="1">
    <location>
        <begin position="74"/>
        <end position="107"/>
    </location>
</feature>
<accession>A0A6N3JWZ6</accession>
<evidence type="ECO:0000313" key="2">
    <source>
        <dbReference type="EMBL" id="AXH89406.1"/>
    </source>
</evidence>